<feature type="transmembrane region" description="Helical" evidence="9">
    <location>
        <begin position="200"/>
        <end position="223"/>
    </location>
</feature>
<feature type="transmembrane region" description="Helical" evidence="9">
    <location>
        <begin position="167"/>
        <end position="188"/>
    </location>
</feature>
<dbReference type="InterPro" id="IPR050277">
    <property type="entry name" value="Sodium:Solute_Symporter"/>
</dbReference>
<feature type="transmembrane region" description="Helical" evidence="9">
    <location>
        <begin position="437"/>
        <end position="457"/>
    </location>
</feature>
<sequence>MNLSSSYLIQLWIPLGLYLLIMLYIGFYSNRVVSTVSKRNFLGEYFLGNRNFGGYVLAMTLVATYVSASSFLGGPGTAYSQGLGWVLLAMTQLPTAYITLGILGKRFAIVSRKVNAVTIIDVIRERYDNNPLVVWIASMGAIIFLIVAVVGQFVGGAKLFQTITGLPYIWGLILFGSIVLIYTTVGGFRAVVLTDAVQGTIMVFGTVVILIATIMAGGGISNIMHTLKTINPDLLTPYGVDNFIAVPWISSYWVLVCIGILGLPQNAIRAMAYKDSKSMHRAIIIGTVVSGVLMLGLHLTGVMARAIVTEIPQGLTTDNVMPLLAMRLFPAWFAGIFLAAPLAAIMSTVDSQLILISSTIVKDLYLNYINPKVNDDQRKLTSTSMIITALLGLIAILASIKPPSLIIWINLYAFGGLEATFFWMLILGLYWKRANAAGAIASMITGIVSFIVISRVWPRPFGTHPIVLTLILGLIAFLIATYATKPPKEETIEKFWGV</sequence>
<gene>
    <name evidence="10" type="primary">panF</name>
    <name evidence="10" type="ORF">FWJ32_03965</name>
</gene>
<dbReference type="NCBIfam" id="TIGR02119">
    <property type="entry name" value="panF"/>
    <property type="match status" value="1"/>
</dbReference>
<evidence type="ECO:0000256" key="8">
    <source>
        <dbReference type="RuleBase" id="RU362091"/>
    </source>
</evidence>
<dbReference type="PANTHER" id="PTHR48086">
    <property type="entry name" value="SODIUM/PROLINE SYMPORTER-RELATED"/>
    <property type="match status" value="1"/>
</dbReference>
<evidence type="ECO:0000256" key="4">
    <source>
        <dbReference type="ARBA" id="ARBA00022475"/>
    </source>
</evidence>
<comment type="caution">
    <text evidence="10">The sequence shown here is derived from an EMBL/GenBank/DDBJ whole genome shotgun (WGS) entry which is preliminary data.</text>
</comment>
<feature type="transmembrane region" description="Helical" evidence="9">
    <location>
        <begin position="283"/>
        <end position="308"/>
    </location>
</feature>
<dbReference type="Proteomes" id="UP000322976">
    <property type="component" value="Unassembled WGS sequence"/>
</dbReference>
<dbReference type="GO" id="GO:0005886">
    <property type="term" value="C:plasma membrane"/>
    <property type="evidence" value="ECO:0007669"/>
    <property type="project" value="TreeGrafter"/>
</dbReference>
<dbReference type="GO" id="GO:0015233">
    <property type="term" value="F:pantothenate transmembrane transporter activity"/>
    <property type="evidence" value="ECO:0007669"/>
    <property type="project" value="InterPro"/>
</dbReference>
<keyword evidence="11" id="KW-1185">Reference proteome</keyword>
<evidence type="ECO:0000313" key="11">
    <source>
        <dbReference type="Proteomes" id="UP000322976"/>
    </source>
</evidence>
<protein>
    <submittedName>
        <fullName evidence="10">Sodium/panthothenate symporter</fullName>
    </submittedName>
</protein>
<reference evidence="10 11" key="1">
    <citation type="submission" date="2019-08" db="EMBL/GenBank/DDBJ databases">
        <title>Calorimonas adulescens gen. nov., sp. nov., an anaerobic thermophilic bacterium from Sakhalin hot spring.</title>
        <authorList>
            <person name="Khomyakova M.A."/>
            <person name="Merkel A.Y."/>
            <person name="Novikov A."/>
            <person name="Bonch-Osmolovskaya E.A."/>
            <person name="Slobodkin A.I."/>
        </authorList>
    </citation>
    <scope>NUCLEOTIDE SEQUENCE [LARGE SCALE GENOMIC DNA]</scope>
    <source>
        <strain evidence="10 11">A05MB</strain>
    </source>
</reference>
<feature type="transmembrane region" description="Helical" evidence="9">
    <location>
        <begin position="243"/>
        <end position="263"/>
    </location>
</feature>
<feature type="transmembrane region" description="Helical" evidence="9">
    <location>
        <begin position="52"/>
        <end position="72"/>
    </location>
</feature>
<proteinExistence type="inferred from homology"/>
<dbReference type="PROSITE" id="PS00457">
    <property type="entry name" value="NA_SOLUT_SYMP_2"/>
    <property type="match status" value="1"/>
</dbReference>
<evidence type="ECO:0000256" key="2">
    <source>
        <dbReference type="ARBA" id="ARBA00006434"/>
    </source>
</evidence>
<dbReference type="PANTHER" id="PTHR48086:SF4">
    <property type="entry name" value="SODIUM_PANTOTHENATE SYMPORTER"/>
    <property type="match status" value="1"/>
</dbReference>
<dbReference type="Gene3D" id="1.20.1730.10">
    <property type="entry name" value="Sodium/glucose cotransporter"/>
    <property type="match status" value="1"/>
</dbReference>
<name>A0A5D8QDS1_9THEO</name>
<feature type="transmembrane region" description="Helical" evidence="9">
    <location>
        <begin position="84"/>
        <end position="103"/>
    </location>
</feature>
<feature type="transmembrane region" description="Helical" evidence="9">
    <location>
        <begin position="12"/>
        <end position="31"/>
    </location>
</feature>
<dbReference type="AlphaFoldDB" id="A0A5D8QDS1"/>
<keyword evidence="7 9" id="KW-0472">Membrane</keyword>
<dbReference type="PROSITE" id="PS50283">
    <property type="entry name" value="NA_SOLUT_SYMP_3"/>
    <property type="match status" value="1"/>
</dbReference>
<dbReference type="InterPro" id="IPR001734">
    <property type="entry name" value="Na/solute_symporter"/>
</dbReference>
<evidence type="ECO:0000256" key="6">
    <source>
        <dbReference type="ARBA" id="ARBA00022989"/>
    </source>
</evidence>
<feature type="transmembrane region" description="Helical" evidence="9">
    <location>
        <begin position="406"/>
        <end position="430"/>
    </location>
</feature>
<dbReference type="RefSeq" id="WP_149544678.1">
    <property type="nucleotide sequence ID" value="NZ_VTPS01000004.1"/>
</dbReference>
<evidence type="ECO:0000256" key="9">
    <source>
        <dbReference type="SAM" id="Phobius"/>
    </source>
</evidence>
<keyword evidence="3" id="KW-0813">Transport</keyword>
<comment type="similarity">
    <text evidence="2 8">Belongs to the sodium:solute symporter (SSF) (TC 2.A.21) family.</text>
</comment>
<evidence type="ECO:0000313" key="10">
    <source>
        <dbReference type="EMBL" id="TZE82765.1"/>
    </source>
</evidence>
<organism evidence="10 11">
    <name type="scientific">Calorimonas adulescens</name>
    <dbReference type="NCBI Taxonomy" id="2606906"/>
    <lineage>
        <taxon>Bacteria</taxon>
        <taxon>Bacillati</taxon>
        <taxon>Bacillota</taxon>
        <taxon>Clostridia</taxon>
        <taxon>Thermoanaerobacterales</taxon>
        <taxon>Thermoanaerobacteraceae</taxon>
        <taxon>Calorimonas</taxon>
    </lineage>
</organism>
<keyword evidence="6 9" id="KW-1133">Transmembrane helix</keyword>
<evidence type="ECO:0000256" key="7">
    <source>
        <dbReference type="ARBA" id="ARBA00023136"/>
    </source>
</evidence>
<dbReference type="Pfam" id="PF00474">
    <property type="entry name" value="SSF"/>
    <property type="match status" value="1"/>
</dbReference>
<dbReference type="InterPro" id="IPR018212">
    <property type="entry name" value="Na/solute_symporter_CS"/>
</dbReference>
<dbReference type="EMBL" id="VTPS01000004">
    <property type="protein sequence ID" value="TZE82765.1"/>
    <property type="molecule type" value="Genomic_DNA"/>
</dbReference>
<dbReference type="CDD" id="cd10327">
    <property type="entry name" value="SLC5sbd_PanF"/>
    <property type="match status" value="1"/>
</dbReference>
<dbReference type="NCBIfam" id="TIGR00813">
    <property type="entry name" value="sss"/>
    <property type="match status" value="1"/>
</dbReference>
<feature type="transmembrane region" description="Helical" evidence="9">
    <location>
        <begin position="463"/>
        <end position="484"/>
    </location>
</feature>
<dbReference type="InterPro" id="IPR011849">
    <property type="entry name" value="Na/pantothenate_symporter"/>
</dbReference>
<keyword evidence="5 9" id="KW-0812">Transmembrane</keyword>
<evidence type="ECO:0000256" key="5">
    <source>
        <dbReference type="ARBA" id="ARBA00022692"/>
    </source>
</evidence>
<evidence type="ECO:0000256" key="3">
    <source>
        <dbReference type="ARBA" id="ARBA00022448"/>
    </source>
</evidence>
<dbReference type="InterPro" id="IPR038377">
    <property type="entry name" value="Na/Glc_symporter_sf"/>
</dbReference>
<accession>A0A5D8QDS1</accession>
<feature type="transmembrane region" description="Helical" evidence="9">
    <location>
        <begin position="380"/>
        <end position="400"/>
    </location>
</feature>
<dbReference type="PROSITE" id="PS00456">
    <property type="entry name" value="NA_SOLUT_SYMP_1"/>
    <property type="match status" value="1"/>
</dbReference>
<feature type="transmembrane region" description="Helical" evidence="9">
    <location>
        <begin position="328"/>
        <end position="349"/>
    </location>
</feature>
<dbReference type="GO" id="GO:0036376">
    <property type="term" value="P:sodium ion export across plasma membrane"/>
    <property type="evidence" value="ECO:0007669"/>
    <property type="project" value="InterPro"/>
</dbReference>
<evidence type="ECO:0000256" key="1">
    <source>
        <dbReference type="ARBA" id="ARBA00004141"/>
    </source>
</evidence>
<feature type="transmembrane region" description="Helical" evidence="9">
    <location>
        <begin position="132"/>
        <end position="155"/>
    </location>
</feature>
<comment type="subcellular location">
    <subcellularLocation>
        <location evidence="1">Membrane</location>
        <topology evidence="1">Multi-pass membrane protein</topology>
    </subcellularLocation>
</comment>
<dbReference type="GO" id="GO:0015081">
    <property type="term" value="F:sodium ion transmembrane transporter activity"/>
    <property type="evidence" value="ECO:0007669"/>
    <property type="project" value="InterPro"/>
</dbReference>
<keyword evidence="4" id="KW-1003">Cell membrane</keyword>